<dbReference type="InterPro" id="IPR043502">
    <property type="entry name" value="DNA/RNA_pol_sf"/>
</dbReference>
<dbReference type="Proteomes" id="UP000694853">
    <property type="component" value="Unplaced"/>
</dbReference>
<evidence type="ECO:0000313" key="3">
    <source>
        <dbReference type="Proteomes" id="UP000694853"/>
    </source>
</evidence>
<sequence>MVRILVDSGSVEANEEMTSTDANVDVRRSHRARQPSQTLRDYEVYIDDQITDEGDLVHLALYADTEPMSLNEAMKDPKWIFAMKEEMNSIEKNHTYDLMDTLKKKSLLNNLLDFKLLVKNERLVDPVPLYVDDLLITRSNKFEIDKIKQLLMKQFEMTGVGPLSYFLGIEFKETKIGILMHQSKYATNLLKRFNMVECNATTTPIEMAMSLKDEGELVDTTLYKQIVGSLRYLCNTIPDLAFNVGLINRFMQAPKTSHMMTAKRIMRYIKGTINYGVLLSNDSTKTNAKLFGYTDSDRRRDNDDRKSTFGYIFLCGEAPINWCSKKEDPVALSTYEAEYIADSMCSCQGLWFGKLLKEMKIQ</sequence>
<gene>
    <name evidence="4" type="primary">LOC113865251</name>
</gene>
<reference evidence="3" key="1">
    <citation type="journal article" date="2019" name="Toxins">
        <title>Detection of Abrin-Like and Prepropulchellin-Like Toxin Genes and Transcripts Using Whole Genome Sequencing and Full-Length Transcript Sequencing of Abrus precatorius.</title>
        <authorList>
            <person name="Hovde B.T."/>
            <person name="Daligault H.E."/>
            <person name="Hanschen E.R."/>
            <person name="Kunde Y.A."/>
            <person name="Johnson M.B."/>
            <person name="Starkenburg S.R."/>
            <person name="Johnson S.L."/>
        </authorList>
    </citation>
    <scope>NUCLEOTIDE SEQUENCE [LARGE SCALE GENOMIC DNA]</scope>
</reference>
<proteinExistence type="predicted"/>
<reference evidence="4" key="2">
    <citation type="submission" date="2025-08" db="UniProtKB">
        <authorList>
            <consortium name="RefSeq"/>
        </authorList>
    </citation>
    <scope>IDENTIFICATION</scope>
    <source>
        <tissue evidence="4">Young leaves</tissue>
    </source>
</reference>
<protein>
    <submittedName>
        <fullName evidence="4">Uncharacterized protein LOC113865251</fullName>
    </submittedName>
</protein>
<dbReference type="PANTHER" id="PTHR11439">
    <property type="entry name" value="GAG-POL-RELATED RETROTRANSPOSON"/>
    <property type="match status" value="1"/>
</dbReference>
<dbReference type="SUPFAM" id="SSF56672">
    <property type="entry name" value="DNA/RNA polymerases"/>
    <property type="match status" value="1"/>
</dbReference>
<feature type="domain" description="Reverse transcriptase Ty1/copia-type" evidence="2">
    <location>
        <begin position="103"/>
        <end position="206"/>
    </location>
</feature>
<evidence type="ECO:0000256" key="1">
    <source>
        <dbReference type="SAM" id="MobiDB-lite"/>
    </source>
</evidence>
<dbReference type="GeneID" id="113865251"/>
<organism evidence="3 4">
    <name type="scientific">Abrus precatorius</name>
    <name type="common">Indian licorice</name>
    <name type="synonym">Glycine abrus</name>
    <dbReference type="NCBI Taxonomy" id="3816"/>
    <lineage>
        <taxon>Eukaryota</taxon>
        <taxon>Viridiplantae</taxon>
        <taxon>Streptophyta</taxon>
        <taxon>Embryophyta</taxon>
        <taxon>Tracheophyta</taxon>
        <taxon>Spermatophyta</taxon>
        <taxon>Magnoliopsida</taxon>
        <taxon>eudicotyledons</taxon>
        <taxon>Gunneridae</taxon>
        <taxon>Pentapetalae</taxon>
        <taxon>rosids</taxon>
        <taxon>fabids</taxon>
        <taxon>Fabales</taxon>
        <taxon>Fabaceae</taxon>
        <taxon>Papilionoideae</taxon>
        <taxon>50 kb inversion clade</taxon>
        <taxon>NPAAA clade</taxon>
        <taxon>indigoferoid/millettioid clade</taxon>
        <taxon>Abreae</taxon>
        <taxon>Abrus</taxon>
    </lineage>
</organism>
<dbReference type="InterPro" id="IPR013103">
    <property type="entry name" value="RVT_2"/>
</dbReference>
<feature type="region of interest" description="Disordered" evidence="1">
    <location>
        <begin position="13"/>
        <end position="32"/>
    </location>
</feature>
<dbReference type="KEGG" id="aprc:113865251"/>
<accession>A0A8B8LGJ2</accession>
<dbReference type="RefSeq" id="XP_027355486.1">
    <property type="nucleotide sequence ID" value="XM_027499685.1"/>
</dbReference>
<evidence type="ECO:0000259" key="2">
    <source>
        <dbReference type="Pfam" id="PF07727"/>
    </source>
</evidence>
<evidence type="ECO:0000313" key="4">
    <source>
        <dbReference type="RefSeq" id="XP_027355486.1"/>
    </source>
</evidence>
<dbReference type="Pfam" id="PF07727">
    <property type="entry name" value="RVT_2"/>
    <property type="match status" value="1"/>
</dbReference>
<dbReference type="OrthoDB" id="1922643at2759"/>
<keyword evidence="3" id="KW-1185">Reference proteome</keyword>
<name>A0A8B8LGJ2_ABRPR</name>
<dbReference type="AlphaFoldDB" id="A0A8B8LGJ2"/>
<dbReference type="PANTHER" id="PTHR11439:SF483">
    <property type="entry name" value="PEPTIDE SYNTHASE GLIP-LIKE, PUTATIVE (AFU_ORTHOLOGUE AFUA_3G12920)-RELATED"/>
    <property type="match status" value="1"/>
</dbReference>
<dbReference type="CDD" id="cd09272">
    <property type="entry name" value="RNase_HI_RT_Ty1"/>
    <property type="match status" value="1"/>
</dbReference>